<dbReference type="RefSeq" id="WP_128410168.1">
    <property type="nucleotide sequence ID" value="NZ_SBHX01000018.1"/>
</dbReference>
<accession>A0A444I6W2</accession>
<sequence>MVDLPARASDRAISTMSSREAVSSSHAEFGVNGHVILIRGPARDLYGKFKISGGHHLIG</sequence>
<evidence type="ECO:0000313" key="2">
    <source>
        <dbReference type="Proteomes" id="UP000283817"/>
    </source>
</evidence>
<name>A0A444I6W2_RHILE</name>
<reference evidence="1 2" key="1">
    <citation type="submission" date="2019-01" db="EMBL/GenBank/DDBJ databases">
        <title>RHIZO-ID as a novel technology for direct rhizobia identification.</title>
        <authorList>
            <person name="De Meyer S.E."/>
        </authorList>
    </citation>
    <scope>NUCLEOTIDE SEQUENCE [LARGE SCALE GENOMIC DNA]</scope>
    <source>
        <strain evidence="1 2">WSM448</strain>
    </source>
</reference>
<dbReference type="EMBL" id="SBHX01000018">
    <property type="protein sequence ID" value="RWX33890.1"/>
    <property type="molecule type" value="Genomic_DNA"/>
</dbReference>
<evidence type="ECO:0000313" key="1">
    <source>
        <dbReference type="EMBL" id="RWX33890.1"/>
    </source>
</evidence>
<comment type="caution">
    <text evidence="1">The sequence shown here is derived from an EMBL/GenBank/DDBJ whole genome shotgun (WGS) entry which is preliminary data.</text>
</comment>
<proteinExistence type="predicted"/>
<protein>
    <submittedName>
        <fullName evidence="1">Uncharacterized protein</fullName>
    </submittedName>
</protein>
<dbReference type="AlphaFoldDB" id="A0A444I6W2"/>
<dbReference type="Proteomes" id="UP000283817">
    <property type="component" value="Unassembled WGS sequence"/>
</dbReference>
<organism evidence="1 2">
    <name type="scientific">Rhizobium leguminosarum</name>
    <dbReference type="NCBI Taxonomy" id="384"/>
    <lineage>
        <taxon>Bacteria</taxon>
        <taxon>Pseudomonadati</taxon>
        <taxon>Pseudomonadota</taxon>
        <taxon>Alphaproteobacteria</taxon>
        <taxon>Hyphomicrobiales</taxon>
        <taxon>Rhizobiaceae</taxon>
        <taxon>Rhizobium/Agrobacterium group</taxon>
        <taxon>Rhizobium</taxon>
    </lineage>
</organism>
<gene>
    <name evidence="1" type="ORF">EHI47_07710</name>
</gene>